<evidence type="ECO:0000313" key="2">
    <source>
        <dbReference type="Proteomes" id="UP000199440"/>
    </source>
</evidence>
<gene>
    <name evidence="1" type="ORF">SAMN04488514_11052</name>
</gene>
<proteinExistence type="predicted"/>
<evidence type="ECO:0000313" key="1">
    <source>
        <dbReference type="EMBL" id="SDM53071.1"/>
    </source>
</evidence>
<reference evidence="1 2" key="1">
    <citation type="submission" date="2016-10" db="EMBL/GenBank/DDBJ databases">
        <authorList>
            <person name="de Groot N.N."/>
        </authorList>
    </citation>
    <scope>NUCLEOTIDE SEQUENCE [LARGE SCALE GENOMIC DNA]</scope>
    <source>
        <strain evidence="1 2">DSM 19886</strain>
    </source>
</reference>
<dbReference type="EMBL" id="FNGV01000010">
    <property type="protein sequence ID" value="SDM53071.1"/>
    <property type="molecule type" value="Genomic_DNA"/>
</dbReference>
<name>A0A1G9TZN9_9FLAO</name>
<keyword evidence="2" id="KW-1185">Reference proteome</keyword>
<organism evidence="1 2">
    <name type="scientific">Kriegella aquimaris</name>
    <dbReference type="NCBI Taxonomy" id="192904"/>
    <lineage>
        <taxon>Bacteria</taxon>
        <taxon>Pseudomonadati</taxon>
        <taxon>Bacteroidota</taxon>
        <taxon>Flavobacteriia</taxon>
        <taxon>Flavobacteriales</taxon>
        <taxon>Flavobacteriaceae</taxon>
        <taxon>Kriegella</taxon>
    </lineage>
</organism>
<dbReference type="Proteomes" id="UP000199440">
    <property type="component" value="Unassembled WGS sequence"/>
</dbReference>
<dbReference type="AlphaFoldDB" id="A0A1G9TZN9"/>
<protein>
    <submittedName>
        <fullName evidence="1">Uncharacterized protein</fullName>
    </submittedName>
</protein>
<sequence length="68" mass="7963">MNNKWVHGISFPILGKLIELDFCQRVDKQVFIMCKASDFLREADNFLDALVSYFLAKNKQKLLFFSCN</sequence>
<accession>A0A1G9TZN9</accession>